<accession>A0A3S2UPA1</accession>
<dbReference type="SMART" id="SM00028">
    <property type="entry name" value="TPR"/>
    <property type="match status" value="7"/>
</dbReference>
<feature type="transmembrane region" description="Helical" evidence="4">
    <location>
        <begin position="444"/>
        <end position="463"/>
    </location>
</feature>
<evidence type="ECO:0000256" key="2">
    <source>
        <dbReference type="ARBA" id="ARBA00034247"/>
    </source>
</evidence>
<dbReference type="PROSITE" id="PS50887">
    <property type="entry name" value="GGDEF"/>
    <property type="match status" value="1"/>
</dbReference>
<dbReference type="PANTHER" id="PTHR45138">
    <property type="entry name" value="REGULATORY COMPONENTS OF SENSORY TRANSDUCTION SYSTEM"/>
    <property type="match status" value="1"/>
</dbReference>
<comment type="catalytic activity">
    <reaction evidence="2">
        <text>2 GTP = 3',3'-c-di-GMP + 2 diphosphate</text>
        <dbReference type="Rhea" id="RHEA:24898"/>
        <dbReference type="ChEBI" id="CHEBI:33019"/>
        <dbReference type="ChEBI" id="CHEBI:37565"/>
        <dbReference type="ChEBI" id="CHEBI:58805"/>
        <dbReference type="EC" id="2.7.7.65"/>
    </reaction>
</comment>
<dbReference type="Gene3D" id="3.30.70.270">
    <property type="match status" value="1"/>
</dbReference>
<dbReference type="Pfam" id="PF00990">
    <property type="entry name" value="GGDEF"/>
    <property type="match status" value="1"/>
</dbReference>
<evidence type="ECO:0000259" key="5">
    <source>
        <dbReference type="PROSITE" id="PS50887"/>
    </source>
</evidence>
<dbReference type="SUPFAM" id="SSF48452">
    <property type="entry name" value="TPR-like"/>
    <property type="match status" value="1"/>
</dbReference>
<evidence type="ECO:0000256" key="4">
    <source>
        <dbReference type="SAM" id="Phobius"/>
    </source>
</evidence>
<dbReference type="OrthoDB" id="9813903at2"/>
<dbReference type="FunFam" id="3.30.70.270:FF:000001">
    <property type="entry name" value="Diguanylate cyclase domain protein"/>
    <property type="match status" value="1"/>
</dbReference>
<feature type="transmembrane region" description="Helical" evidence="4">
    <location>
        <begin position="12"/>
        <end position="35"/>
    </location>
</feature>
<keyword evidence="7" id="KW-1185">Reference proteome</keyword>
<feature type="compositionally biased region" description="Pro residues" evidence="3">
    <location>
        <begin position="650"/>
        <end position="664"/>
    </location>
</feature>
<dbReference type="InterPro" id="IPR011990">
    <property type="entry name" value="TPR-like_helical_dom_sf"/>
</dbReference>
<dbReference type="NCBIfam" id="TIGR00254">
    <property type="entry name" value="GGDEF"/>
    <property type="match status" value="1"/>
</dbReference>
<dbReference type="InterPro" id="IPR000160">
    <property type="entry name" value="GGDEF_dom"/>
</dbReference>
<dbReference type="InterPro" id="IPR019734">
    <property type="entry name" value="TPR_rpt"/>
</dbReference>
<dbReference type="EMBL" id="SACT01000004">
    <property type="protein sequence ID" value="RVT50817.1"/>
    <property type="molecule type" value="Genomic_DNA"/>
</dbReference>
<dbReference type="AlphaFoldDB" id="A0A3S2UPA1"/>
<dbReference type="CDD" id="cd01949">
    <property type="entry name" value="GGDEF"/>
    <property type="match status" value="1"/>
</dbReference>
<evidence type="ECO:0000313" key="6">
    <source>
        <dbReference type="EMBL" id="RVT50817.1"/>
    </source>
</evidence>
<proteinExistence type="predicted"/>
<dbReference type="GO" id="GO:0005886">
    <property type="term" value="C:plasma membrane"/>
    <property type="evidence" value="ECO:0007669"/>
    <property type="project" value="TreeGrafter"/>
</dbReference>
<feature type="compositionally biased region" description="Low complexity" evidence="3">
    <location>
        <begin position="638"/>
        <end position="649"/>
    </location>
</feature>
<feature type="domain" description="GGDEF" evidence="5">
    <location>
        <begin position="500"/>
        <end position="632"/>
    </location>
</feature>
<dbReference type="EC" id="2.7.7.65" evidence="1"/>
<organism evidence="6 7">
    <name type="scientific">Rubrivivax albus</name>
    <dbReference type="NCBI Taxonomy" id="2499835"/>
    <lineage>
        <taxon>Bacteria</taxon>
        <taxon>Pseudomonadati</taxon>
        <taxon>Pseudomonadota</taxon>
        <taxon>Betaproteobacteria</taxon>
        <taxon>Burkholderiales</taxon>
        <taxon>Sphaerotilaceae</taxon>
        <taxon>Rubrivivax</taxon>
    </lineage>
</organism>
<dbReference type="GO" id="GO:1902201">
    <property type="term" value="P:negative regulation of bacterial-type flagellum-dependent cell motility"/>
    <property type="evidence" value="ECO:0007669"/>
    <property type="project" value="TreeGrafter"/>
</dbReference>
<gene>
    <name evidence="6" type="ORF">ENE75_13460</name>
</gene>
<dbReference type="SMART" id="SM00267">
    <property type="entry name" value="GGDEF"/>
    <property type="match status" value="1"/>
</dbReference>
<keyword evidence="4" id="KW-1133">Transmembrane helix</keyword>
<evidence type="ECO:0000313" key="7">
    <source>
        <dbReference type="Proteomes" id="UP000288178"/>
    </source>
</evidence>
<dbReference type="InterPro" id="IPR043128">
    <property type="entry name" value="Rev_trsase/Diguanyl_cyclase"/>
</dbReference>
<evidence type="ECO:0000256" key="3">
    <source>
        <dbReference type="SAM" id="MobiDB-lite"/>
    </source>
</evidence>
<keyword evidence="4" id="KW-0472">Membrane</keyword>
<dbReference type="PANTHER" id="PTHR45138:SF9">
    <property type="entry name" value="DIGUANYLATE CYCLASE DGCM-RELATED"/>
    <property type="match status" value="1"/>
</dbReference>
<evidence type="ECO:0000256" key="1">
    <source>
        <dbReference type="ARBA" id="ARBA00012528"/>
    </source>
</evidence>
<reference evidence="6 7" key="1">
    <citation type="submission" date="2019-01" db="EMBL/GenBank/DDBJ databases">
        <authorList>
            <person name="Chen W.-M."/>
        </authorList>
    </citation>
    <scope>NUCLEOTIDE SEQUENCE [LARGE SCALE GENOMIC DNA]</scope>
    <source>
        <strain evidence="6 7">ICH-3</strain>
    </source>
</reference>
<dbReference type="Gene3D" id="1.25.40.10">
    <property type="entry name" value="Tetratricopeptide repeat domain"/>
    <property type="match status" value="2"/>
</dbReference>
<comment type="caution">
    <text evidence="6">The sequence shown here is derived from an EMBL/GenBank/DDBJ whole genome shotgun (WGS) entry which is preliminary data.</text>
</comment>
<dbReference type="InterPro" id="IPR029787">
    <property type="entry name" value="Nucleotide_cyclase"/>
</dbReference>
<dbReference type="SUPFAM" id="SSF55073">
    <property type="entry name" value="Nucleotide cyclase"/>
    <property type="match status" value="1"/>
</dbReference>
<dbReference type="InterPro" id="IPR050469">
    <property type="entry name" value="Diguanylate_Cyclase"/>
</dbReference>
<protein>
    <recommendedName>
        <fullName evidence="1">diguanylate cyclase</fullName>
        <ecNumber evidence="1">2.7.7.65</ecNumber>
    </recommendedName>
</protein>
<dbReference type="Pfam" id="PF13424">
    <property type="entry name" value="TPR_12"/>
    <property type="match status" value="1"/>
</dbReference>
<feature type="region of interest" description="Disordered" evidence="3">
    <location>
        <begin position="629"/>
        <end position="664"/>
    </location>
</feature>
<dbReference type="Proteomes" id="UP000288178">
    <property type="component" value="Unassembled WGS sequence"/>
</dbReference>
<dbReference type="GO" id="GO:0043709">
    <property type="term" value="P:cell adhesion involved in single-species biofilm formation"/>
    <property type="evidence" value="ECO:0007669"/>
    <property type="project" value="TreeGrafter"/>
</dbReference>
<keyword evidence="4" id="KW-0812">Transmembrane</keyword>
<sequence length="664" mass="71711">MHRSSITRGARRFAALSIVVLRLAGLGLGVAWPWLPASANDAAATLDRAETQVRMDPALSARLAQQALASLGDQGDADLRVRALLLLCEHLSERDSAAARDRLAQARALLPQVRQRALSARAYNCEGELENLAGQGAAALRLFELAVAAAERAQDDAALAEALYQRGYLRGVRGEFSGGLTDLDRAATLFDRLGKVEMRTTTQNSIATVYNRMGDAEQARRYYRMTLQEQQRTGLKRELVVTWHNLGRVNEQLADWPAADEAFHQTLALARELRYARGEAYGLRGLAALANARGNPASALQHLDAAETLQRGVADERLRGQILLQRGVALRSLGRTADARQALLEALRIFEQAESARERAQAHDALAALHAAQGQWREAYAQLEAFKRLSDGLLQRQVDERFAALKLQVDRSSEAQHLRLLQREQDATAHALAQERLAGQLRNGAIVVGVIAAALLAGLAWRLRRVGRAMQRLAHTDELTGLPNRRDVLARLDAMLARGTRSALLIIDLDHFKRINDSHGHPAGDAVLRAAAEVLRAEGAPPAAAGRLGGEEFVLVLPGVDEAGACAVAERIRAAVAALDLGAVVPEGHVTTSVGLTLGQAGDDISALLRRADRALYLAKARGRNRVEVVRADEELSAEASPPAATTPDRSPPSSPTPRPRPAA</sequence>
<dbReference type="RefSeq" id="WP_128198843.1">
    <property type="nucleotide sequence ID" value="NZ_SACT01000004.1"/>
</dbReference>
<dbReference type="GO" id="GO:0052621">
    <property type="term" value="F:diguanylate cyclase activity"/>
    <property type="evidence" value="ECO:0007669"/>
    <property type="project" value="UniProtKB-EC"/>
</dbReference>
<name>A0A3S2UPA1_9BURK</name>